<reference evidence="1" key="1">
    <citation type="submission" date="2022-04" db="EMBL/GenBank/DDBJ databases">
        <title>Corynebacterium kalidii LD5P10.</title>
        <authorList>
            <person name="Sun J.Q."/>
        </authorList>
    </citation>
    <scope>NUCLEOTIDE SEQUENCE</scope>
    <source>
        <strain evidence="1">LD5P10</strain>
    </source>
</reference>
<keyword evidence="2" id="KW-1185">Reference proteome</keyword>
<dbReference type="Proteomes" id="UP001139207">
    <property type="component" value="Unassembled WGS sequence"/>
</dbReference>
<evidence type="ECO:0000313" key="1">
    <source>
        <dbReference type="EMBL" id="MCJ7859231.1"/>
    </source>
</evidence>
<evidence type="ECO:0000313" key="2">
    <source>
        <dbReference type="Proteomes" id="UP001139207"/>
    </source>
</evidence>
<protein>
    <submittedName>
        <fullName evidence="1">Uncharacterized protein</fullName>
    </submittedName>
</protein>
<dbReference type="AlphaFoldDB" id="A0A9X1WQ56"/>
<proteinExistence type="predicted"/>
<comment type="caution">
    <text evidence="1">The sequence shown here is derived from an EMBL/GenBank/DDBJ whole genome shotgun (WGS) entry which is preliminary data.</text>
</comment>
<dbReference type="RefSeq" id="WP_244804961.1">
    <property type="nucleotide sequence ID" value="NZ_JALIEA010000017.1"/>
</dbReference>
<dbReference type="EMBL" id="JALIEA010000017">
    <property type="protein sequence ID" value="MCJ7859231.1"/>
    <property type="molecule type" value="Genomic_DNA"/>
</dbReference>
<sequence>MSVDPKMFHRLVAFNECLEVLVKRAKEAEAVGDKQRMDFIRDIAFDIALLR</sequence>
<name>A0A9X1WQ56_9CORY</name>
<organism evidence="1 2">
    <name type="scientific">Corynebacterium kalidii</name>
    <dbReference type="NCBI Taxonomy" id="2931982"/>
    <lineage>
        <taxon>Bacteria</taxon>
        <taxon>Bacillati</taxon>
        <taxon>Actinomycetota</taxon>
        <taxon>Actinomycetes</taxon>
        <taxon>Mycobacteriales</taxon>
        <taxon>Corynebacteriaceae</taxon>
        <taxon>Corynebacterium</taxon>
    </lineage>
</organism>
<accession>A0A9X1WQ56</accession>
<gene>
    <name evidence="1" type="ORF">MUN33_10995</name>
</gene>